<sequence>MEPGEVAERRETVARRAEFVELLEDEGVLNPADIVDELAHSRSTVTRALRELCDAGLVENRDGGYAATVTGVMAVEEFRRHEAASRAILRAKELLDPLVDPSEFDPAFLTGGETYLADESAPFRPLEEVVSRVREADSVQAYLPTLVNPSLLRVWHRKVRAEGMESVGLFDEELLTLLKGQYPQLLAEMGAADAFSAFTADGPRHALLLTTKGGAATASVVVYDGDSGVKGAIVNDSDSAVEWARDRFERLKDSASAVTAEFDALAGAVELGPSDLEPADSSDSRTGNLERDGGFAGHALPLDLEREGFTRLSKEYFESREQARPEVSWRTGFTLSEVRGGHAVDRFDDEDRNFVDRMLSALQAGPDHVVLGPPGAGKSTACMSVACEWYDQQIGPVVYRERGAGGEFSSPSLLEAYLRQTDDHALVVVEDAIRTEANGIFDVMLSLKGRDDVTFLLDSRTSEWNASDDLVGDPRVDAYRRRSVEQVPVPELDADGCERFVDHFRSLIAEDIDASGTELQSAVADGALSAPADTRPPGRALLAQTHLSRRVDTVADPDGTVPNALDADVRETCQSLLDADPEYATELAVLASLCNAAGIPVATEYLYGIAEPDRCGDIEAAISVLEGRVLFEHRGVTAPRMEYRTHHETWSRRFLERFLELLSEDRARAIFGRCTSRLLSLADDADRRNRIERQLNRTAPHLHRIESDPGGWGDELVERIFRLGHTNAGLAPLYGETDDGTIAVPDACSEFIRQKQHYWRGEMNRLQGNLRRGKAEIEQLLDADSSPDGLTEREAKRLRYRGHGGIWHFSAINGDYETAIDHARRSLALAEELEDVKKMAQARAIITHVEIERNNLEEAQAQYERFRELADEHQSPTYAGTALEGARCSFLQGAHQQAKERLREYLDRIEDADSTPEEASARYHLGRIAIVEDDFETAKSHLSRAMATSRSSGASMVESQVHASLGRVAHLEGRLEDAESHLERASEHGRGVPSLVAPIHAVLADVAFDRGNLDRSESLARKGLEAAADDSAPIEMADVSRTLARIALREDSYEDAEAHLVRCREASRTLDNPLLAAKCNRLRARLELARGKEDEAEEYARQALDRCREYDTTSDAAGCLRLLGLTALERDHIESSADYLLAGLEAAKESGVVTRTAELHTALARLELTRQDPQSARNHLESALDIAARLGDEERVQSIRNDIAALDTNPAADSP</sequence>
<dbReference type="SMART" id="SM00028">
    <property type="entry name" value="TPR"/>
    <property type="match status" value="8"/>
</dbReference>
<dbReference type="SUPFAM" id="SSF52540">
    <property type="entry name" value="P-loop containing nucleoside triphosphate hydrolases"/>
    <property type="match status" value="1"/>
</dbReference>
<keyword evidence="2" id="KW-0963">Cytoplasm</keyword>
<dbReference type="InterPro" id="IPR057574">
    <property type="entry name" value="nSTAND_NTPase5_dom"/>
</dbReference>
<dbReference type="InterPro" id="IPR036390">
    <property type="entry name" value="WH_DNA-bd_sf"/>
</dbReference>
<organism evidence="11 12">
    <name type="scientific">Halorubellus litoreus</name>
    <dbReference type="NCBI Taxonomy" id="755308"/>
    <lineage>
        <taxon>Archaea</taxon>
        <taxon>Methanobacteriati</taxon>
        <taxon>Methanobacteriota</taxon>
        <taxon>Stenosarchaea group</taxon>
        <taxon>Halobacteria</taxon>
        <taxon>Halobacteriales</taxon>
        <taxon>Halorubellaceae</taxon>
        <taxon>Halorubellus</taxon>
    </lineage>
</organism>
<dbReference type="PANTHER" id="PTHR46630">
    <property type="entry name" value="TETRATRICOPEPTIDE REPEAT PROTEIN 29"/>
    <property type="match status" value="1"/>
</dbReference>
<evidence type="ECO:0000256" key="1">
    <source>
        <dbReference type="ARBA" id="ARBA00004496"/>
    </source>
</evidence>
<evidence type="ECO:0000256" key="3">
    <source>
        <dbReference type="ARBA" id="ARBA00022737"/>
    </source>
</evidence>
<dbReference type="EMBL" id="JBHSXN010000004">
    <property type="protein sequence ID" value="MFC6954867.1"/>
    <property type="molecule type" value="Genomic_DNA"/>
</dbReference>
<name>A0ABD5VLD4_9EURY</name>
<dbReference type="InterPro" id="IPR013561">
    <property type="entry name" value="FilR1_middle_dom"/>
</dbReference>
<feature type="domain" description="MalT-like TPR region" evidence="8">
    <location>
        <begin position="927"/>
        <end position="1194"/>
    </location>
</feature>
<gene>
    <name evidence="11" type="ORF">ACFQGB_18520</name>
</gene>
<evidence type="ECO:0000259" key="10">
    <source>
        <dbReference type="Pfam" id="PF25213"/>
    </source>
</evidence>
<evidence type="ECO:0000259" key="9">
    <source>
        <dbReference type="Pfam" id="PF25199"/>
    </source>
</evidence>
<dbReference type="RefSeq" id="WP_336351810.1">
    <property type="nucleotide sequence ID" value="NZ_JAZAQL010000004.1"/>
</dbReference>
<dbReference type="InterPro" id="IPR027417">
    <property type="entry name" value="P-loop_NTPase"/>
</dbReference>
<keyword evidence="12" id="KW-1185">Reference proteome</keyword>
<feature type="domain" description="Methanogenesis regulatory protein FilR1 middle" evidence="7">
    <location>
        <begin position="122"/>
        <end position="253"/>
    </location>
</feature>
<dbReference type="SUPFAM" id="SSF46785">
    <property type="entry name" value="Winged helix' DNA-binding domain"/>
    <property type="match status" value="1"/>
</dbReference>
<dbReference type="AlphaFoldDB" id="A0ABD5VLD4"/>
<comment type="caution">
    <text evidence="11">The sequence shown here is derived from an EMBL/GenBank/DDBJ whole genome shotgun (WGS) entry which is preliminary data.</text>
</comment>
<evidence type="ECO:0000256" key="5">
    <source>
        <dbReference type="SAM" id="Coils"/>
    </source>
</evidence>
<dbReference type="InterPro" id="IPR051476">
    <property type="entry name" value="Bac_ResReg_Asp_Phosphatase"/>
</dbReference>
<feature type="domain" description="HVO-A0261-like N-terminal" evidence="10">
    <location>
        <begin position="13"/>
        <end position="82"/>
    </location>
</feature>
<feature type="coiled-coil region" evidence="5">
    <location>
        <begin position="839"/>
        <end position="869"/>
    </location>
</feature>
<feature type="domain" description="Novel STAND NTPase 5" evidence="9">
    <location>
        <begin position="368"/>
        <end position="468"/>
    </location>
</feature>
<accession>A0ABD5VLD4</accession>
<dbReference type="InterPro" id="IPR041617">
    <property type="entry name" value="TPR_MalT"/>
</dbReference>
<evidence type="ECO:0000259" key="8">
    <source>
        <dbReference type="Pfam" id="PF17874"/>
    </source>
</evidence>
<dbReference type="InterPro" id="IPR019734">
    <property type="entry name" value="TPR_rpt"/>
</dbReference>
<dbReference type="PANTHER" id="PTHR46630:SF1">
    <property type="entry name" value="TETRATRICOPEPTIDE REPEAT PROTEIN 29"/>
    <property type="match status" value="1"/>
</dbReference>
<keyword evidence="5" id="KW-0175">Coiled coil</keyword>
<dbReference type="InterPro" id="IPR036388">
    <property type="entry name" value="WH-like_DNA-bd_sf"/>
</dbReference>
<evidence type="ECO:0000256" key="6">
    <source>
        <dbReference type="SAM" id="MobiDB-lite"/>
    </source>
</evidence>
<evidence type="ECO:0000259" key="7">
    <source>
        <dbReference type="Pfam" id="PF08350"/>
    </source>
</evidence>
<keyword evidence="3" id="KW-0677">Repeat</keyword>
<protein>
    <submittedName>
        <fullName evidence="11">Winged helix-turn-helix transcriptional regulator</fullName>
    </submittedName>
</protein>
<dbReference type="Pfam" id="PF08350">
    <property type="entry name" value="FilR1_middle"/>
    <property type="match status" value="1"/>
</dbReference>
<dbReference type="Gene3D" id="1.10.10.10">
    <property type="entry name" value="Winged helix-like DNA-binding domain superfamily/Winged helix DNA-binding domain"/>
    <property type="match status" value="1"/>
</dbReference>
<dbReference type="Pfam" id="PF17874">
    <property type="entry name" value="TPR_MalT"/>
    <property type="match status" value="1"/>
</dbReference>
<proteinExistence type="predicted"/>
<dbReference type="GO" id="GO:0005737">
    <property type="term" value="C:cytoplasm"/>
    <property type="evidence" value="ECO:0007669"/>
    <property type="project" value="UniProtKB-SubCell"/>
</dbReference>
<dbReference type="Pfam" id="PF25199">
    <property type="entry name" value="nSTAND_NTPase5"/>
    <property type="match status" value="1"/>
</dbReference>
<dbReference type="Proteomes" id="UP001596395">
    <property type="component" value="Unassembled WGS sequence"/>
</dbReference>
<evidence type="ECO:0000256" key="2">
    <source>
        <dbReference type="ARBA" id="ARBA00022490"/>
    </source>
</evidence>
<reference evidence="11 12" key="1">
    <citation type="journal article" date="2019" name="Int. J. Syst. Evol. Microbiol.">
        <title>The Global Catalogue of Microorganisms (GCM) 10K type strain sequencing project: providing services to taxonomists for standard genome sequencing and annotation.</title>
        <authorList>
            <consortium name="The Broad Institute Genomics Platform"/>
            <consortium name="The Broad Institute Genome Sequencing Center for Infectious Disease"/>
            <person name="Wu L."/>
            <person name="Ma J."/>
        </authorList>
    </citation>
    <scope>NUCLEOTIDE SEQUENCE [LARGE SCALE GENOMIC DNA]</scope>
    <source>
        <strain evidence="11 12">GX26</strain>
    </source>
</reference>
<dbReference type="InterPro" id="IPR057527">
    <property type="entry name" value="HVO_A0261-like_N"/>
</dbReference>
<dbReference type="SUPFAM" id="SSF48452">
    <property type="entry name" value="TPR-like"/>
    <property type="match status" value="2"/>
</dbReference>
<dbReference type="InterPro" id="IPR011990">
    <property type="entry name" value="TPR-like_helical_dom_sf"/>
</dbReference>
<evidence type="ECO:0000256" key="4">
    <source>
        <dbReference type="ARBA" id="ARBA00022803"/>
    </source>
</evidence>
<keyword evidence="4" id="KW-0802">TPR repeat</keyword>
<dbReference type="Gene3D" id="1.25.40.10">
    <property type="entry name" value="Tetratricopeptide repeat domain"/>
    <property type="match status" value="2"/>
</dbReference>
<dbReference type="Pfam" id="PF25213">
    <property type="entry name" value="HVO_A0261_N"/>
    <property type="match status" value="1"/>
</dbReference>
<comment type="subcellular location">
    <subcellularLocation>
        <location evidence="1">Cytoplasm</location>
    </subcellularLocation>
</comment>
<evidence type="ECO:0000313" key="11">
    <source>
        <dbReference type="EMBL" id="MFC6954867.1"/>
    </source>
</evidence>
<feature type="region of interest" description="Disordered" evidence="6">
    <location>
        <begin position="272"/>
        <end position="292"/>
    </location>
</feature>
<evidence type="ECO:0000313" key="12">
    <source>
        <dbReference type="Proteomes" id="UP001596395"/>
    </source>
</evidence>